<feature type="region of interest" description="Disordered" evidence="6">
    <location>
        <begin position="73"/>
        <end position="119"/>
    </location>
</feature>
<feature type="region of interest" description="Disordered" evidence="6">
    <location>
        <begin position="282"/>
        <end position="334"/>
    </location>
</feature>
<dbReference type="AlphaFoldDB" id="A0A5M6BNZ0"/>
<evidence type="ECO:0000256" key="6">
    <source>
        <dbReference type="SAM" id="MobiDB-lite"/>
    </source>
</evidence>
<evidence type="ECO:0000256" key="3">
    <source>
        <dbReference type="ARBA" id="ARBA00023015"/>
    </source>
</evidence>
<dbReference type="GO" id="GO:0000981">
    <property type="term" value="F:DNA-binding transcription factor activity, RNA polymerase II-specific"/>
    <property type="evidence" value="ECO:0007669"/>
    <property type="project" value="TreeGrafter"/>
</dbReference>
<dbReference type="KEGG" id="ksn:43592340"/>
<sequence>MPIWAGPIITPEEAFLEITKGKEDIEPDFYFPINSPRPSSGSASITSAEDHDEIVTARILAGFKAAAGDLPATGRKRSFSSSRDGESSEEDQVASKKRLNGSAVPVKVGGKKGGEGGKQATWKARPEFAYLMSVVSIPPVGRQKISFFGKACGRNEIIGDIVTISTGHRYDRKSISSHAQVLKNRKDISRTLSNLFTTEESRSPDAEGGPTVYSLPPDWTFPTCLNQLMGIPENVDVRFSEPPAILDRPALDISVFKKTPTSHRKKLSATPSSKQHRAFLAANSESPMTRSDSSSSSLETSYNSLLPTPRSSFHHSPTHADKADRLTPPPDYGRVLLYPPTKGQTQCLGLTFGNDSNYNQPRLPPISSIFGFNAIPPPGRALMPLSTARKLCHPESNTRSTYAYSALGYPYAAFEAESVKSVAKPWGRLSLADLGLAGPRQSI</sequence>
<dbReference type="EMBL" id="CP144053">
    <property type="protein sequence ID" value="WWD17432.1"/>
    <property type="molecule type" value="Genomic_DNA"/>
</dbReference>
<feature type="region of interest" description="Disordered" evidence="6">
    <location>
        <begin position="257"/>
        <end position="276"/>
    </location>
</feature>
<keyword evidence="8" id="KW-1185">Reference proteome</keyword>
<dbReference type="GeneID" id="43592340"/>
<comment type="subcellular location">
    <subcellularLocation>
        <location evidence="1">Nucleus</location>
    </subcellularLocation>
</comment>
<protein>
    <submittedName>
        <fullName evidence="7">Uncharacterized protein</fullName>
    </submittedName>
</protein>
<keyword evidence="3" id="KW-0805">Transcription regulation</keyword>
<dbReference type="PANTHER" id="PTHR11834:SF0">
    <property type="entry name" value="PROTEIN SCALLOPED"/>
    <property type="match status" value="1"/>
</dbReference>
<dbReference type="GO" id="GO:0005667">
    <property type="term" value="C:transcription regulator complex"/>
    <property type="evidence" value="ECO:0007669"/>
    <property type="project" value="TreeGrafter"/>
</dbReference>
<dbReference type="PANTHER" id="PTHR11834">
    <property type="entry name" value="TRANSCRIPTIONAL ENHANCER FACTOR TEF RELATED"/>
    <property type="match status" value="1"/>
</dbReference>
<proteinExistence type="inferred from homology"/>
<dbReference type="PROSITE" id="PS51088">
    <property type="entry name" value="TEA_2"/>
    <property type="match status" value="1"/>
</dbReference>
<reference evidence="7" key="1">
    <citation type="submission" date="2017-08" db="EMBL/GenBank/DDBJ databases">
        <authorList>
            <person name="Cuomo C."/>
            <person name="Billmyre B."/>
            <person name="Heitman J."/>
        </authorList>
    </citation>
    <scope>NUCLEOTIDE SEQUENCE</scope>
    <source>
        <strain evidence="7">CBS 12478</strain>
    </source>
</reference>
<evidence type="ECO:0000313" key="8">
    <source>
        <dbReference type="Proteomes" id="UP000322225"/>
    </source>
</evidence>
<dbReference type="RefSeq" id="XP_031857542.1">
    <property type="nucleotide sequence ID" value="XM_032008168.1"/>
</dbReference>
<keyword evidence="4" id="KW-0804">Transcription</keyword>
<evidence type="ECO:0000256" key="5">
    <source>
        <dbReference type="ARBA" id="ARBA00023242"/>
    </source>
</evidence>
<evidence type="ECO:0000256" key="4">
    <source>
        <dbReference type="ARBA" id="ARBA00023163"/>
    </source>
</evidence>
<accession>A0A5M6BNZ0</accession>
<dbReference type="Pfam" id="PF01285">
    <property type="entry name" value="TEA"/>
    <property type="match status" value="1"/>
</dbReference>
<reference evidence="7" key="2">
    <citation type="submission" date="2024-01" db="EMBL/GenBank/DDBJ databases">
        <title>Comparative genomics of Cryptococcus and Kwoniella reveals pathogenesis evolution and contrasting modes of karyotype evolution via chromosome fusion or intercentromeric recombination.</title>
        <authorList>
            <person name="Coelho M.A."/>
            <person name="David-Palma M."/>
            <person name="Shea T."/>
            <person name="Bowers K."/>
            <person name="McGinley-Smith S."/>
            <person name="Mohammad A.W."/>
            <person name="Gnirke A."/>
            <person name="Yurkov A.M."/>
            <person name="Nowrousian M."/>
            <person name="Sun S."/>
            <person name="Cuomo C.A."/>
            <person name="Heitman J."/>
        </authorList>
    </citation>
    <scope>NUCLEOTIDE SEQUENCE</scope>
    <source>
        <strain evidence="7">CBS 12478</strain>
    </source>
</reference>
<comment type="similarity">
    <text evidence="2">Belongs to the TEC1 family.</text>
</comment>
<evidence type="ECO:0000256" key="1">
    <source>
        <dbReference type="ARBA" id="ARBA00004123"/>
    </source>
</evidence>
<name>A0A5M6BNZ0_9TREE</name>
<organism evidence="7 8">
    <name type="scientific">Kwoniella shandongensis</name>
    <dbReference type="NCBI Taxonomy" id="1734106"/>
    <lineage>
        <taxon>Eukaryota</taxon>
        <taxon>Fungi</taxon>
        <taxon>Dikarya</taxon>
        <taxon>Basidiomycota</taxon>
        <taxon>Agaricomycotina</taxon>
        <taxon>Tremellomycetes</taxon>
        <taxon>Tremellales</taxon>
        <taxon>Cryptococcaceae</taxon>
        <taxon>Kwoniella</taxon>
    </lineage>
</organism>
<dbReference type="InterPro" id="IPR000818">
    <property type="entry name" value="TEA/ATTS_dom"/>
</dbReference>
<evidence type="ECO:0000256" key="2">
    <source>
        <dbReference type="ARBA" id="ARBA00008421"/>
    </source>
</evidence>
<dbReference type="InterPro" id="IPR050937">
    <property type="entry name" value="TEC1_TEAD_TF"/>
</dbReference>
<dbReference type="SMART" id="SM00426">
    <property type="entry name" value="TEA"/>
    <property type="match status" value="1"/>
</dbReference>
<dbReference type="InterPro" id="IPR038096">
    <property type="entry name" value="TEA/ATTS_sf"/>
</dbReference>
<dbReference type="GO" id="GO:0005634">
    <property type="term" value="C:nucleus"/>
    <property type="evidence" value="ECO:0007669"/>
    <property type="project" value="UniProtKB-SubCell"/>
</dbReference>
<feature type="compositionally biased region" description="Low complexity" evidence="6">
    <location>
        <begin position="284"/>
        <end position="304"/>
    </location>
</feature>
<keyword evidence="5" id="KW-0539">Nucleus</keyword>
<dbReference type="OrthoDB" id="2562432at2759"/>
<dbReference type="GO" id="GO:0000978">
    <property type="term" value="F:RNA polymerase II cis-regulatory region sequence-specific DNA binding"/>
    <property type="evidence" value="ECO:0007669"/>
    <property type="project" value="TreeGrafter"/>
</dbReference>
<gene>
    <name evidence="7" type="ORF">CI109_101873</name>
</gene>
<dbReference type="Proteomes" id="UP000322225">
    <property type="component" value="Chromosome 3"/>
</dbReference>
<dbReference type="Gene3D" id="6.10.20.40">
    <property type="entry name" value="TEA/ATTS domain"/>
    <property type="match status" value="1"/>
</dbReference>
<evidence type="ECO:0000313" key="7">
    <source>
        <dbReference type="EMBL" id="WWD17432.1"/>
    </source>
</evidence>